<dbReference type="PANTHER" id="PTHR46889:SF4">
    <property type="entry name" value="TRANSPOSASE INSO FOR INSERTION SEQUENCE ELEMENT IS911B-RELATED"/>
    <property type="match status" value="1"/>
</dbReference>
<dbReference type="Pfam" id="PF01527">
    <property type="entry name" value="HTH_Tnp_1"/>
    <property type="match status" value="1"/>
</dbReference>
<dbReference type="InterPro" id="IPR002514">
    <property type="entry name" value="Transposase_8"/>
</dbReference>
<dbReference type="InterPro" id="IPR048020">
    <property type="entry name" value="Transpos_IS3"/>
</dbReference>
<dbReference type="PANTHER" id="PTHR46889">
    <property type="entry name" value="TRANSPOSASE INSF FOR INSERTION SEQUENCE IS3B-RELATED"/>
    <property type="match status" value="1"/>
</dbReference>
<dbReference type="Pfam" id="PF00665">
    <property type="entry name" value="rve"/>
    <property type="match status" value="1"/>
</dbReference>
<dbReference type="Pfam" id="PF13276">
    <property type="entry name" value="HTH_21"/>
    <property type="match status" value="1"/>
</dbReference>
<dbReference type="GO" id="GO:0004803">
    <property type="term" value="F:transposase activity"/>
    <property type="evidence" value="ECO:0007669"/>
    <property type="project" value="InterPro"/>
</dbReference>
<feature type="coiled-coil region" evidence="1">
    <location>
        <begin position="65"/>
        <end position="92"/>
    </location>
</feature>
<evidence type="ECO:0000259" key="2">
    <source>
        <dbReference type="PROSITE" id="PS50994"/>
    </source>
</evidence>
<dbReference type="GO" id="GO:0015074">
    <property type="term" value="P:DNA integration"/>
    <property type="evidence" value="ECO:0007669"/>
    <property type="project" value="InterPro"/>
</dbReference>
<dbReference type="SUPFAM" id="SSF46689">
    <property type="entry name" value="Homeodomain-like"/>
    <property type="match status" value="1"/>
</dbReference>
<dbReference type="InterPro" id="IPR012337">
    <property type="entry name" value="RNaseH-like_sf"/>
</dbReference>
<dbReference type="GO" id="GO:0006313">
    <property type="term" value="P:DNA transposition"/>
    <property type="evidence" value="ECO:0007669"/>
    <property type="project" value="InterPro"/>
</dbReference>
<dbReference type="OrthoDB" id="9766656at2"/>
<dbReference type="AlphaFoldDB" id="A0A2Z4FNL2"/>
<sequence length="393" mass="45761">MSKKAKRTRFTKEFKADAVRLALSESIPTAQVARDLGIHSGALYNWVAKHRAEHATGEGRSVVTDDERDEELRRLRRENRILKEEREILKKAGGLLRQGVPVTHRYRFIKEEKANHPVRTLCRVMQVSRSGFYDWQKRPLSERAQENAMLLAEIEEIFEASYKRYGFRRVLSVLLARGYHAGKHRVARLMRENGLFARKRRAFCKTTDSNHNYDIEHNKLNRAFTAAAPNQAWVGDITYIRTAEGWLYLAVLIDLFSRRVVGWAMSRFIDTKLALDALDMALTHRQPEPGFIHHTDRGSQYAANDYQDELDRAQATVSMSRKGNCWDNAPSESFFSTLKTELIYREEFATREAAQHAILRYLMWYNAHRIHSFNDYVSPMQFERFMLTRDAAA</sequence>
<dbReference type="PROSITE" id="PS50994">
    <property type="entry name" value="INTEGRASE"/>
    <property type="match status" value="1"/>
</dbReference>
<keyword evidence="4" id="KW-1185">Reference proteome</keyword>
<dbReference type="InterPro" id="IPR001584">
    <property type="entry name" value="Integrase_cat-core"/>
</dbReference>
<dbReference type="InterPro" id="IPR009057">
    <property type="entry name" value="Homeodomain-like_sf"/>
</dbReference>
<evidence type="ECO:0000256" key="1">
    <source>
        <dbReference type="SAM" id="Coils"/>
    </source>
</evidence>
<reference evidence="3 4" key="1">
    <citation type="submission" date="2018-06" db="EMBL/GenBank/DDBJ databases">
        <title>Lujinxingia sediminis gen. nov. sp. nov., a new facultative anaerobic member of the class Deltaproteobacteria, and proposal of Lujinxingaceae fam. nov.</title>
        <authorList>
            <person name="Guo L.-Y."/>
            <person name="Li C.-M."/>
            <person name="Wang S."/>
            <person name="Du Z.-J."/>
        </authorList>
    </citation>
    <scope>NUCLEOTIDE SEQUENCE [LARGE SCALE GENOMIC DNA]</scope>
    <source>
        <strain evidence="3 4">FA350</strain>
    </source>
</reference>
<dbReference type="GO" id="GO:0003677">
    <property type="term" value="F:DNA binding"/>
    <property type="evidence" value="ECO:0007669"/>
    <property type="project" value="InterPro"/>
</dbReference>
<dbReference type="Gene3D" id="1.10.10.60">
    <property type="entry name" value="Homeodomain-like"/>
    <property type="match status" value="1"/>
</dbReference>
<evidence type="ECO:0000313" key="3">
    <source>
        <dbReference type="EMBL" id="AWV90587.1"/>
    </source>
</evidence>
<dbReference type="EMBL" id="CP030032">
    <property type="protein sequence ID" value="AWV90587.1"/>
    <property type="molecule type" value="Genomic_DNA"/>
</dbReference>
<gene>
    <name evidence="3" type="ORF">DN745_15130</name>
</gene>
<dbReference type="InterPro" id="IPR036397">
    <property type="entry name" value="RNaseH_sf"/>
</dbReference>
<dbReference type="Proteomes" id="UP000249799">
    <property type="component" value="Chromosome"/>
</dbReference>
<keyword evidence="1" id="KW-0175">Coiled coil</keyword>
<accession>A0A2Z4FNL2</accession>
<dbReference type="KEGG" id="bsed:DN745_15130"/>
<dbReference type="Gene3D" id="3.30.420.10">
    <property type="entry name" value="Ribonuclease H-like superfamily/Ribonuclease H"/>
    <property type="match status" value="1"/>
</dbReference>
<dbReference type="Pfam" id="PF13333">
    <property type="entry name" value="rve_2"/>
    <property type="match status" value="1"/>
</dbReference>
<protein>
    <submittedName>
        <fullName evidence="3">IS3 family transposase</fullName>
    </submittedName>
</protein>
<proteinExistence type="predicted"/>
<dbReference type="SUPFAM" id="SSF53098">
    <property type="entry name" value="Ribonuclease H-like"/>
    <property type="match status" value="1"/>
</dbReference>
<dbReference type="InterPro" id="IPR025948">
    <property type="entry name" value="HTH-like_dom"/>
</dbReference>
<name>A0A2Z4FNL2_9DELT</name>
<organism evidence="3 4">
    <name type="scientific">Bradymonas sediminis</name>
    <dbReference type="NCBI Taxonomy" id="1548548"/>
    <lineage>
        <taxon>Bacteria</taxon>
        <taxon>Deltaproteobacteria</taxon>
        <taxon>Bradymonadales</taxon>
        <taxon>Bradymonadaceae</taxon>
        <taxon>Bradymonas</taxon>
    </lineage>
</organism>
<dbReference type="NCBIfam" id="NF033516">
    <property type="entry name" value="transpos_IS3"/>
    <property type="match status" value="1"/>
</dbReference>
<dbReference type="InterPro" id="IPR050900">
    <property type="entry name" value="Transposase_IS3/IS150/IS904"/>
</dbReference>
<evidence type="ECO:0000313" key="4">
    <source>
        <dbReference type="Proteomes" id="UP000249799"/>
    </source>
</evidence>
<feature type="domain" description="Integrase catalytic" evidence="2">
    <location>
        <begin position="225"/>
        <end position="387"/>
    </location>
</feature>